<organism evidence="3 4">
    <name type="scientific">Cichlidogyrus casuarinus</name>
    <dbReference type="NCBI Taxonomy" id="1844966"/>
    <lineage>
        <taxon>Eukaryota</taxon>
        <taxon>Metazoa</taxon>
        <taxon>Spiralia</taxon>
        <taxon>Lophotrochozoa</taxon>
        <taxon>Platyhelminthes</taxon>
        <taxon>Monogenea</taxon>
        <taxon>Monopisthocotylea</taxon>
        <taxon>Dactylogyridea</taxon>
        <taxon>Ancyrocephalidae</taxon>
        <taxon>Cichlidogyrus</taxon>
    </lineage>
</organism>
<evidence type="ECO:0000256" key="2">
    <source>
        <dbReference type="SAM" id="Phobius"/>
    </source>
</evidence>
<comment type="caution">
    <text evidence="3">The sequence shown here is derived from an EMBL/GenBank/DDBJ whole genome shotgun (WGS) entry which is preliminary data.</text>
</comment>
<evidence type="ECO:0000313" key="4">
    <source>
        <dbReference type="Proteomes" id="UP001626550"/>
    </source>
</evidence>
<keyword evidence="2" id="KW-1133">Transmembrane helix</keyword>
<evidence type="ECO:0000256" key="1">
    <source>
        <dbReference type="SAM" id="MobiDB-lite"/>
    </source>
</evidence>
<sequence>MLVVFVKFYSDIQENLNLSSENPFCIKVCQISSAFVMVTITIGVSVLTDTTKGAYNPRDPAFHLTLILVLTRILFESLLFIATSVTFVNRNSVVYSAAFIASIHIFAAVHGIIAIACHWVPHVGWVNVTLELDFEDLRCPTALYQFLFFFLIYDLVPISLFLYLFKIPLLTSEAREKLRQGIPNLGKDLRNFFLHRGHFDRRTEYQYQTQVNEDTVDQFENDSNEVSVYGSYRNNSFFWDPDRPDSNRSNQISSNSYNHPPGMGEKSVFLQPKCKEVMRFFTDPDSIPETAFGGIEPEPAFSDMEGVSVNVMRKFSSTTRLKLIRAVTKARDEESQSKD</sequence>
<dbReference type="EMBL" id="JBJKFK010001030">
    <property type="protein sequence ID" value="KAL3314327.1"/>
    <property type="molecule type" value="Genomic_DNA"/>
</dbReference>
<protein>
    <submittedName>
        <fullName evidence="3">Uncharacterized protein</fullName>
    </submittedName>
</protein>
<feature type="compositionally biased region" description="Polar residues" evidence="1">
    <location>
        <begin position="247"/>
        <end position="258"/>
    </location>
</feature>
<keyword evidence="2" id="KW-0812">Transmembrane</keyword>
<feature type="transmembrane region" description="Helical" evidence="2">
    <location>
        <begin position="93"/>
        <end position="121"/>
    </location>
</feature>
<dbReference type="AlphaFoldDB" id="A0ABD2Q3Y8"/>
<feature type="region of interest" description="Disordered" evidence="1">
    <location>
        <begin position="240"/>
        <end position="266"/>
    </location>
</feature>
<name>A0ABD2Q3Y8_9PLAT</name>
<accession>A0ABD2Q3Y8</accession>
<keyword evidence="2" id="KW-0472">Membrane</keyword>
<feature type="transmembrane region" description="Helical" evidence="2">
    <location>
        <begin position="141"/>
        <end position="165"/>
    </location>
</feature>
<feature type="transmembrane region" description="Helical" evidence="2">
    <location>
        <begin position="60"/>
        <end position="81"/>
    </location>
</feature>
<keyword evidence="4" id="KW-1185">Reference proteome</keyword>
<reference evidence="3 4" key="1">
    <citation type="submission" date="2024-11" db="EMBL/GenBank/DDBJ databases">
        <title>Adaptive evolution of stress response genes in parasites aligns with host niche diversity.</title>
        <authorList>
            <person name="Hahn C."/>
            <person name="Resl P."/>
        </authorList>
    </citation>
    <scope>NUCLEOTIDE SEQUENCE [LARGE SCALE GENOMIC DNA]</scope>
    <source>
        <strain evidence="3">EGGRZ-B1_66</strain>
        <tissue evidence="3">Body</tissue>
    </source>
</reference>
<evidence type="ECO:0000313" key="3">
    <source>
        <dbReference type="EMBL" id="KAL3314327.1"/>
    </source>
</evidence>
<feature type="transmembrane region" description="Helical" evidence="2">
    <location>
        <begin position="24"/>
        <end position="48"/>
    </location>
</feature>
<gene>
    <name evidence="3" type="ORF">Ciccas_007054</name>
</gene>
<proteinExistence type="predicted"/>
<dbReference type="Proteomes" id="UP001626550">
    <property type="component" value="Unassembled WGS sequence"/>
</dbReference>